<dbReference type="OrthoDB" id="2315521at2759"/>
<evidence type="ECO:0000313" key="2">
    <source>
        <dbReference type="Proteomes" id="UP000266673"/>
    </source>
</evidence>
<organism evidence="1 2">
    <name type="scientific">Gigaspora rosea</name>
    <dbReference type="NCBI Taxonomy" id="44941"/>
    <lineage>
        <taxon>Eukaryota</taxon>
        <taxon>Fungi</taxon>
        <taxon>Fungi incertae sedis</taxon>
        <taxon>Mucoromycota</taxon>
        <taxon>Glomeromycotina</taxon>
        <taxon>Glomeromycetes</taxon>
        <taxon>Diversisporales</taxon>
        <taxon>Gigasporaceae</taxon>
        <taxon>Gigaspora</taxon>
    </lineage>
</organism>
<dbReference type="EMBL" id="QKWP01000577">
    <property type="protein sequence ID" value="RIB17863.1"/>
    <property type="molecule type" value="Genomic_DNA"/>
</dbReference>
<dbReference type="AlphaFoldDB" id="A0A397VCX2"/>
<proteinExistence type="predicted"/>
<name>A0A397VCX2_9GLOM</name>
<reference evidence="1 2" key="1">
    <citation type="submission" date="2018-06" db="EMBL/GenBank/DDBJ databases">
        <title>Comparative genomics reveals the genomic features of Rhizophagus irregularis, R. cerebriforme, R. diaphanum and Gigaspora rosea, and their symbiotic lifestyle signature.</title>
        <authorList>
            <person name="Morin E."/>
            <person name="San Clemente H."/>
            <person name="Chen E.C.H."/>
            <person name="De La Providencia I."/>
            <person name="Hainaut M."/>
            <person name="Kuo A."/>
            <person name="Kohler A."/>
            <person name="Murat C."/>
            <person name="Tang N."/>
            <person name="Roy S."/>
            <person name="Loubradou J."/>
            <person name="Henrissat B."/>
            <person name="Grigoriev I.V."/>
            <person name="Corradi N."/>
            <person name="Roux C."/>
            <person name="Martin F.M."/>
        </authorList>
    </citation>
    <scope>NUCLEOTIDE SEQUENCE [LARGE SCALE GENOMIC DNA]</scope>
    <source>
        <strain evidence="1 2">DAOM 194757</strain>
    </source>
</reference>
<gene>
    <name evidence="1" type="ORF">C2G38_2186171</name>
</gene>
<sequence>MTFYEFKDLNAAPFQLNKRAINFQACPLDVPSELINVKIGTDTPVAGEPESFDVSGTLTKHNINKGQTFLGIGY</sequence>
<comment type="caution">
    <text evidence="1">The sequence shown here is derived from an EMBL/GenBank/DDBJ whole genome shotgun (WGS) entry which is preliminary data.</text>
</comment>
<evidence type="ECO:0000313" key="1">
    <source>
        <dbReference type="EMBL" id="RIB17863.1"/>
    </source>
</evidence>
<accession>A0A397VCX2</accession>
<keyword evidence="2" id="KW-1185">Reference proteome</keyword>
<dbReference type="Proteomes" id="UP000266673">
    <property type="component" value="Unassembled WGS sequence"/>
</dbReference>
<protein>
    <submittedName>
        <fullName evidence="1">Uncharacterized protein</fullName>
    </submittedName>
</protein>